<dbReference type="PIRSF" id="PIRSF012702">
    <property type="entry name" value="UCP012702"/>
    <property type="match status" value="1"/>
</dbReference>
<dbReference type="Pfam" id="PF07364">
    <property type="entry name" value="DUF1485"/>
    <property type="match status" value="1"/>
</dbReference>
<feature type="domain" description="Microcystin LR degradation protein MlrC C-terminal" evidence="3">
    <location>
        <begin position="298"/>
        <end position="471"/>
    </location>
</feature>
<dbReference type="Pfam" id="PF07171">
    <property type="entry name" value="MlrC_C"/>
    <property type="match status" value="1"/>
</dbReference>
<protein>
    <recommendedName>
        <fullName evidence="1">Microcystinase C</fullName>
        <shortName evidence="1">MlrC</shortName>
    </recommendedName>
</protein>
<accession>A0A178XZ89</accession>
<organism evidence="5 6">
    <name type="scientific">Sinorhizobium glycinis</name>
    <dbReference type="NCBI Taxonomy" id="1472378"/>
    <lineage>
        <taxon>Bacteria</taxon>
        <taxon>Pseudomonadati</taxon>
        <taxon>Pseudomonadota</taxon>
        <taxon>Alphaproteobacteria</taxon>
        <taxon>Hyphomicrobiales</taxon>
        <taxon>Rhizobiaceae</taxon>
        <taxon>Sinorhizobium/Ensifer group</taxon>
        <taxon>Sinorhizobium</taxon>
    </lineage>
</organism>
<evidence type="ECO:0000256" key="1">
    <source>
        <dbReference type="PIRNR" id="PIRNR012702"/>
    </source>
</evidence>
<keyword evidence="1" id="KW-0645">Protease</keyword>
<dbReference type="EMBL" id="LPUX01000055">
    <property type="protein sequence ID" value="OAP40063.1"/>
    <property type="molecule type" value="Genomic_DNA"/>
</dbReference>
<dbReference type="Proteomes" id="UP000094025">
    <property type="component" value="Unassembled WGS sequence"/>
</dbReference>
<feature type="domain" description="Microcystin LR degradation protein MlrC N-terminal" evidence="4">
    <location>
        <begin position="2"/>
        <end position="288"/>
    </location>
</feature>
<keyword evidence="1" id="KW-0378">Hydrolase</keyword>
<dbReference type="GO" id="GO:0006508">
    <property type="term" value="P:proteolysis"/>
    <property type="evidence" value="ECO:0007669"/>
    <property type="project" value="UniProtKB-KW"/>
</dbReference>
<comment type="function">
    <text evidence="1">Involved in peptidolytic degradation of cyclic heptapeptide hepatotoxin microcystin (MC).</text>
</comment>
<dbReference type="AlphaFoldDB" id="A0A178XZ89"/>
<evidence type="ECO:0000256" key="2">
    <source>
        <dbReference type="SAM" id="MobiDB-lite"/>
    </source>
</evidence>
<evidence type="ECO:0000259" key="4">
    <source>
        <dbReference type="Pfam" id="PF07364"/>
    </source>
</evidence>
<evidence type="ECO:0000313" key="5">
    <source>
        <dbReference type="EMBL" id="OAP40063.1"/>
    </source>
</evidence>
<sequence length="521" mass="57054">MRIFTAALATETNTFSPICIDRRAFEASLYAPPGKHPETPTLCTAPITVGRRVTAEKGWELIEGTAAWADPAGLVNRQTYETLRDEVLEQLRAALPVDAVVLGLHGAMVAAGYEDTEGDLLSRVRDIVGPDVLVCAELDPHSHLTEKRVAAADFFVFFKEFPHTDFVDRAEDLWRITVDTLEGRVRPVMSVFDCRMIDVFPTSREPMRSFVDKMMRTEREDPDVLSLSVVHGFMAGDVPEMGTKMVAVTNRRPEKGQALARELGLELFEKRGTFRMPEIDERQAVAAAIAAPAGPMVIADMWDNPGGGTAGDATVVLDELLAKGVTDAAIGTIWDPMAVQICMAAGEGAEIPLRFGAKSAPGTGRPIDGMVRVVRLVRNAEMRFGESFAPFGDAAHIQYRGIDIILNSTRAQSFDPSLFSVMGIDPTAKKILVVKSTNHFYASFSKIASQILYCSAGTPYPNDPAKTPYVRARRDIWPIASDPHRRELLETIRDTAAGKDTSGPDAARSQDFLYRDDGLPK</sequence>
<dbReference type="InterPro" id="IPR009197">
    <property type="entry name" value="MlrC"/>
</dbReference>
<keyword evidence="6" id="KW-1185">Reference proteome</keyword>
<comment type="caution">
    <text evidence="5">The sequence shown here is derived from an EMBL/GenBank/DDBJ whole genome shotgun (WGS) entry which is preliminary data.</text>
</comment>
<name>A0A178XZ89_9HYPH</name>
<keyword evidence="1" id="KW-0482">Metalloprotease</keyword>
<keyword evidence="1" id="KW-0479">Metal-binding</keyword>
<evidence type="ECO:0000313" key="6">
    <source>
        <dbReference type="Proteomes" id="UP000094025"/>
    </source>
</evidence>
<dbReference type="InterPro" id="IPR015995">
    <property type="entry name" value="MlrC_N"/>
</dbReference>
<comment type="cofactor">
    <cofactor evidence="1">
        <name>Zn(2+)</name>
        <dbReference type="ChEBI" id="CHEBI:29105"/>
    </cofactor>
    <text evidence="1">Binds 1 zinc ion per subunit.</text>
</comment>
<dbReference type="InterPro" id="IPR010799">
    <property type="entry name" value="MlrC_C"/>
</dbReference>
<dbReference type="STRING" id="1472378.AU381_11040"/>
<gene>
    <name evidence="5" type="ORF">AU381_11040</name>
</gene>
<reference evidence="5 6" key="1">
    <citation type="journal article" date="2016" name="Int. J. Syst. Evol. Microbiol.">
        <title>Ensifer glycinis sp. nov., an novel rhizobial species associated with Glycine spp.</title>
        <authorList>
            <person name="Yan H."/>
            <person name="Yan J."/>
            <person name="Sui X.H."/>
            <person name="Wang E.T."/>
            <person name="Chen W.X."/>
            <person name="Zhang X.X."/>
            <person name="Chen W.F."/>
        </authorList>
    </citation>
    <scope>NUCLEOTIDE SEQUENCE [LARGE SCALE GENOMIC DNA]</scope>
    <source>
        <strain evidence="5 6">CCBAU 23380</strain>
    </source>
</reference>
<evidence type="ECO:0000259" key="3">
    <source>
        <dbReference type="Pfam" id="PF07171"/>
    </source>
</evidence>
<dbReference type="GO" id="GO:0046872">
    <property type="term" value="F:metal ion binding"/>
    <property type="evidence" value="ECO:0007669"/>
    <property type="project" value="UniProtKB-KW"/>
</dbReference>
<dbReference type="RefSeq" id="WP_064242199.1">
    <property type="nucleotide sequence ID" value="NZ_LPUX01000055.1"/>
</dbReference>
<feature type="region of interest" description="Disordered" evidence="2">
    <location>
        <begin position="494"/>
        <end position="521"/>
    </location>
</feature>
<proteinExistence type="inferred from homology"/>
<comment type="similarity">
    <text evidence="1">Belongs to the peptidase M81 family.</text>
</comment>
<dbReference type="GO" id="GO:0008237">
    <property type="term" value="F:metallopeptidase activity"/>
    <property type="evidence" value="ECO:0007669"/>
    <property type="project" value="UniProtKB-KW"/>
</dbReference>
<dbReference type="OrthoDB" id="9782658at2"/>